<dbReference type="AlphaFoldDB" id="A0A0K2U4H5"/>
<feature type="transmembrane region" description="Helical" evidence="5">
    <location>
        <begin position="383"/>
        <end position="404"/>
    </location>
</feature>
<dbReference type="InterPro" id="IPR020846">
    <property type="entry name" value="MFS_dom"/>
</dbReference>
<feature type="domain" description="Major facilitator superfamily (MFS) profile" evidence="6">
    <location>
        <begin position="98"/>
        <end position="524"/>
    </location>
</feature>
<feature type="transmembrane region" description="Helical" evidence="5">
    <location>
        <begin position="149"/>
        <end position="166"/>
    </location>
</feature>
<dbReference type="Gene3D" id="1.20.1250.20">
    <property type="entry name" value="MFS general substrate transporter like domains"/>
    <property type="match status" value="1"/>
</dbReference>
<evidence type="ECO:0000313" key="7">
    <source>
        <dbReference type="EMBL" id="CDW32832.1"/>
    </source>
</evidence>
<feature type="transmembrane region" description="Helical" evidence="5">
    <location>
        <begin position="202"/>
        <end position="229"/>
    </location>
</feature>
<feature type="transmembrane region" description="Helical" evidence="5">
    <location>
        <begin position="241"/>
        <end position="257"/>
    </location>
</feature>
<dbReference type="GO" id="GO:0022857">
    <property type="term" value="F:transmembrane transporter activity"/>
    <property type="evidence" value="ECO:0007669"/>
    <property type="project" value="InterPro"/>
</dbReference>
<comment type="subcellular location">
    <subcellularLocation>
        <location evidence="1">Membrane</location>
        <topology evidence="1">Multi-pass membrane protein</topology>
    </subcellularLocation>
</comment>
<evidence type="ECO:0000256" key="2">
    <source>
        <dbReference type="ARBA" id="ARBA00022692"/>
    </source>
</evidence>
<sequence>MAYDSDYEGMDYILGNMVGSQGRAQWKVVFLAFIADIAGGVPLLLHMFSAYEPDHRCSIPVCNDLNSTDWMEFAIPKNTKSSNFLKKDSTYDSCHAFKVIDEEGDCEMSNFNISQMETCSAWVYDKSDFPYTLTTRNDLVCNSEAKRRLLSTFMMLGLMIGSLLGGKFGDWIGRKKTCFIAISIITPTVMVGGYSPNYEIYAALRLLTCICLPVIWVCIHSLTFELFGIRGRERFLAVKDLFYPTYVIMLGSLSYFFRNYEELHLVCGCLCLISLIMYFFIPESVRWEIVNNQYDSARKTLLSIAKQNGKTLTKEDENKIDRILHRIHDEIQDSDNKGKHSILDMFKKSQIKMTLVLLANWITVNVGSYTLTLEATKLSGNVWLNFVLSSVIEIPGSIMIFFCLSMFGRRFNLFMYQSIVGISCITLAFTPKTWTTTVLVIYLIGKIGSGATFLMVWLLPVELYPTNLRAQALGTLSTIARIFGMSASFVPTLAKVWKPLPLFIIGVPSLIAGLMAYFLPETAKKELPQTLLKSSSSKPKEDTTKV</sequence>
<feature type="transmembrane region" description="Helical" evidence="5">
    <location>
        <begin position="28"/>
        <end position="48"/>
    </location>
</feature>
<evidence type="ECO:0000256" key="3">
    <source>
        <dbReference type="ARBA" id="ARBA00022989"/>
    </source>
</evidence>
<keyword evidence="4 5" id="KW-0472">Membrane</keyword>
<feature type="transmembrane region" description="Helical" evidence="5">
    <location>
        <begin position="353"/>
        <end position="371"/>
    </location>
</feature>
<dbReference type="PROSITE" id="PS50850">
    <property type="entry name" value="MFS"/>
    <property type="match status" value="1"/>
</dbReference>
<dbReference type="InterPro" id="IPR036259">
    <property type="entry name" value="MFS_trans_sf"/>
</dbReference>
<feature type="transmembrane region" description="Helical" evidence="5">
    <location>
        <begin position="263"/>
        <end position="281"/>
    </location>
</feature>
<feature type="transmembrane region" description="Helical" evidence="5">
    <location>
        <begin position="178"/>
        <end position="196"/>
    </location>
</feature>
<feature type="transmembrane region" description="Helical" evidence="5">
    <location>
        <begin position="436"/>
        <end position="460"/>
    </location>
</feature>
<dbReference type="EMBL" id="HACA01015471">
    <property type="protein sequence ID" value="CDW32832.1"/>
    <property type="molecule type" value="Transcribed_RNA"/>
</dbReference>
<keyword evidence="2 5" id="KW-0812">Transmembrane</keyword>
<dbReference type="Pfam" id="PF07690">
    <property type="entry name" value="MFS_1"/>
    <property type="match status" value="1"/>
</dbReference>
<reference evidence="7" key="1">
    <citation type="submission" date="2014-05" db="EMBL/GenBank/DDBJ databases">
        <authorList>
            <person name="Chronopoulou M."/>
        </authorList>
    </citation>
    <scope>NUCLEOTIDE SEQUENCE</scope>
    <source>
        <tissue evidence="7">Whole organism</tissue>
    </source>
</reference>
<dbReference type="SUPFAM" id="SSF103473">
    <property type="entry name" value="MFS general substrate transporter"/>
    <property type="match status" value="1"/>
</dbReference>
<dbReference type="InterPro" id="IPR011701">
    <property type="entry name" value="MFS"/>
</dbReference>
<feature type="transmembrane region" description="Helical" evidence="5">
    <location>
        <begin position="472"/>
        <end position="494"/>
    </location>
</feature>
<dbReference type="PANTHER" id="PTHR24064">
    <property type="entry name" value="SOLUTE CARRIER FAMILY 22 MEMBER"/>
    <property type="match status" value="1"/>
</dbReference>
<proteinExistence type="predicted"/>
<evidence type="ECO:0000256" key="1">
    <source>
        <dbReference type="ARBA" id="ARBA00004141"/>
    </source>
</evidence>
<accession>A0A0K2U4H5</accession>
<dbReference type="OrthoDB" id="6894481at2759"/>
<feature type="transmembrane region" description="Helical" evidence="5">
    <location>
        <begin position="411"/>
        <end position="430"/>
    </location>
</feature>
<evidence type="ECO:0000256" key="4">
    <source>
        <dbReference type="ARBA" id="ARBA00023136"/>
    </source>
</evidence>
<evidence type="ECO:0000259" key="6">
    <source>
        <dbReference type="PROSITE" id="PS50850"/>
    </source>
</evidence>
<keyword evidence="3 5" id="KW-1133">Transmembrane helix</keyword>
<dbReference type="GO" id="GO:0016020">
    <property type="term" value="C:membrane"/>
    <property type="evidence" value="ECO:0007669"/>
    <property type="project" value="UniProtKB-SubCell"/>
</dbReference>
<name>A0A0K2U4H5_LEPSM</name>
<feature type="transmembrane region" description="Helical" evidence="5">
    <location>
        <begin position="500"/>
        <end position="519"/>
    </location>
</feature>
<evidence type="ECO:0000256" key="5">
    <source>
        <dbReference type="SAM" id="Phobius"/>
    </source>
</evidence>
<protein>
    <submittedName>
        <fullName evidence="7">Organic cation transporter 1like [Strongylocentrotus purpuratus]</fullName>
    </submittedName>
</protein>
<organism evidence="7">
    <name type="scientific">Lepeophtheirus salmonis</name>
    <name type="common">Salmon louse</name>
    <name type="synonym">Caligus salmonis</name>
    <dbReference type="NCBI Taxonomy" id="72036"/>
    <lineage>
        <taxon>Eukaryota</taxon>
        <taxon>Metazoa</taxon>
        <taxon>Ecdysozoa</taxon>
        <taxon>Arthropoda</taxon>
        <taxon>Crustacea</taxon>
        <taxon>Multicrustacea</taxon>
        <taxon>Hexanauplia</taxon>
        <taxon>Copepoda</taxon>
        <taxon>Siphonostomatoida</taxon>
        <taxon>Caligidae</taxon>
        <taxon>Lepeophtheirus</taxon>
    </lineage>
</organism>